<name>A0AB34GAL6_ESCRO</name>
<evidence type="ECO:0000313" key="2">
    <source>
        <dbReference type="Proteomes" id="UP001159641"/>
    </source>
</evidence>
<dbReference type="EMBL" id="JAIQCJ010002406">
    <property type="protein sequence ID" value="KAJ8776458.1"/>
    <property type="molecule type" value="Genomic_DNA"/>
</dbReference>
<organism evidence="1 2">
    <name type="scientific">Eschrichtius robustus</name>
    <name type="common">California gray whale</name>
    <name type="synonym">Eschrichtius gibbosus</name>
    <dbReference type="NCBI Taxonomy" id="9764"/>
    <lineage>
        <taxon>Eukaryota</taxon>
        <taxon>Metazoa</taxon>
        <taxon>Chordata</taxon>
        <taxon>Craniata</taxon>
        <taxon>Vertebrata</taxon>
        <taxon>Euteleostomi</taxon>
        <taxon>Mammalia</taxon>
        <taxon>Eutheria</taxon>
        <taxon>Laurasiatheria</taxon>
        <taxon>Artiodactyla</taxon>
        <taxon>Whippomorpha</taxon>
        <taxon>Cetacea</taxon>
        <taxon>Mysticeti</taxon>
        <taxon>Eschrichtiidae</taxon>
        <taxon>Eschrichtius</taxon>
    </lineage>
</organism>
<reference evidence="1 2" key="1">
    <citation type="submission" date="2022-11" db="EMBL/GenBank/DDBJ databases">
        <title>Whole genome sequence of Eschrichtius robustus ER-17-0199.</title>
        <authorList>
            <person name="Bruniche-Olsen A."/>
            <person name="Black A.N."/>
            <person name="Fields C.J."/>
            <person name="Walden K."/>
            <person name="Dewoody J.A."/>
        </authorList>
    </citation>
    <scope>NUCLEOTIDE SEQUENCE [LARGE SCALE GENOMIC DNA]</scope>
    <source>
        <strain evidence="1">ER-17-0199</strain>
        <tissue evidence="1">Blubber</tissue>
    </source>
</reference>
<dbReference type="AlphaFoldDB" id="A0AB34GAL6"/>
<proteinExistence type="predicted"/>
<comment type="caution">
    <text evidence="1">The sequence shown here is derived from an EMBL/GenBank/DDBJ whole genome shotgun (WGS) entry which is preliminary data.</text>
</comment>
<accession>A0AB34GAL6</accession>
<sequence>MLRAVVLAAARPWQGSRLLSAAATPAVPAPNQQPEVFYNKVRPPQRFVLWGRRPPGGEGLDLFGPQFIQLGLEGFAAVAVSAPLPFPACEQFGPFAAPDTSVPLPSCDFGHLFVLSGRCPFSGFHPPPPPPPPVVLGFRALVVLCLRRVFTTSPTQRTCPFTTLFAGTVLSFRSLLSLDSCSRPRTSKRKNKKEYFSAKVHQFAKGEAKATGRPLGLLALPLLGTGKGWRPSLQQRNAQMVSVPSKDLSLVKERRDFPG</sequence>
<gene>
    <name evidence="1" type="ORF">J1605_015481</name>
</gene>
<protein>
    <submittedName>
        <fullName evidence="1">Uncharacterized protein</fullName>
    </submittedName>
</protein>
<evidence type="ECO:0000313" key="1">
    <source>
        <dbReference type="EMBL" id="KAJ8776458.1"/>
    </source>
</evidence>
<keyword evidence="2" id="KW-1185">Reference proteome</keyword>
<dbReference type="Proteomes" id="UP001159641">
    <property type="component" value="Unassembled WGS sequence"/>
</dbReference>